<dbReference type="PROSITE" id="PS51257">
    <property type="entry name" value="PROKAR_LIPOPROTEIN"/>
    <property type="match status" value="1"/>
</dbReference>
<organism evidence="1 2">
    <name type="scientific">Fibrobacter succinogenes</name>
    <name type="common">Bacteroides succinogenes</name>
    <dbReference type="NCBI Taxonomy" id="833"/>
    <lineage>
        <taxon>Bacteria</taxon>
        <taxon>Pseudomonadati</taxon>
        <taxon>Fibrobacterota</taxon>
        <taxon>Fibrobacteria</taxon>
        <taxon>Fibrobacterales</taxon>
        <taxon>Fibrobacteraceae</taxon>
        <taxon>Fibrobacter</taxon>
    </lineage>
</organism>
<dbReference type="AlphaFoldDB" id="A0A380SAF4"/>
<evidence type="ECO:0000313" key="2">
    <source>
        <dbReference type="Proteomes" id="UP000255423"/>
    </source>
</evidence>
<accession>A0A380SAF4</accession>
<name>A0A380SAF4_FIBSU</name>
<evidence type="ECO:0000313" key="1">
    <source>
        <dbReference type="EMBL" id="SUQ26141.1"/>
    </source>
</evidence>
<protein>
    <recommendedName>
        <fullName evidence="3">Lipoprotein</fullName>
    </recommendedName>
</protein>
<dbReference type="EMBL" id="UHJL01000008">
    <property type="protein sequence ID" value="SUQ26141.1"/>
    <property type="molecule type" value="Genomic_DNA"/>
</dbReference>
<dbReference type="RefSeq" id="WP_109573712.1">
    <property type="nucleotide sequence ID" value="NZ_UHJL01000008.1"/>
</dbReference>
<evidence type="ECO:0008006" key="3">
    <source>
        <dbReference type="Google" id="ProtNLM"/>
    </source>
</evidence>
<dbReference type="Proteomes" id="UP000255423">
    <property type="component" value="Unassembled WGS sequence"/>
</dbReference>
<reference evidence="1 2" key="1">
    <citation type="submission" date="2017-08" db="EMBL/GenBank/DDBJ databases">
        <authorList>
            <person name="de Groot N.N."/>
        </authorList>
    </citation>
    <scope>NUCLEOTIDE SEQUENCE [LARGE SCALE GENOMIC DNA]</scope>
    <source>
        <strain evidence="1 2">HM2</strain>
    </source>
</reference>
<sequence length="196" mass="22318">MNKLLSIGFISATLIISGCASSNSHTQLKKHFLTGFHYVYTDIPEPLEMDLSYLRNEFAYERPLYSSEKNFAQFDFAKDNIAIRIKTLPSSFMVAEGDFQPPQNESDSSFIDYVINYSFSRRFQGEERQSTTYKQDKNYGYACIIPKNSSILNCEAITVTPKRSIVAIEFNSNRESEGKVMDWLIEAIEGVKPVGN</sequence>
<gene>
    <name evidence="1" type="ORF">SAMN05661053_2951</name>
</gene>
<proteinExistence type="predicted"/>